<proteinExistence type="predicted"/>
<keyword evidence="2" id="KW-1185">Reference proteome</keyword>
<sequence length="351" mass="37857">MVQRETAKSALSADLKRVVGADHIVLRKTAVLKKADAARLAALLGQKQSKGPDALIDRKRALAALARSAPLQRDTADILGRLLVDETADPSERLAAASYLGALSTDMAERPLIAALRQARGPFRSRVLKSLAQVGSASAFRLLRDLEPENAAEARQLALATAAIAAREPGLVSPDYGKAFGLEWAEAKAEPLDRKSLAAVHAGLSGPLFSMAPSAKLGLGYTCGKTRFTLLLNDSLDQNDIPKAVMAREWIAASMVTQAGNAAHWTLRWLVLTQPVADGLRMVLLRPNGDAMFEGMAQPGKDGMNFHLRDTGLERIPTQIDGRILRNGLSWTHKVWRGPLRAKKRPLPLAI</sequence>
<evidence type="ECO:0008006" key="3">
    <source>
        <dbReference type="Google" id="ProtNLM"/>
    </source>
</evidence>
<reference evidence="1 2" key="1">
    <citation type="submission" date="2019-03" db="EMBL/GenBank/DDBJ databases">
        <title>Rhodobacteraceae bacterium SM1902, a new member of the family Rhodobacteraceae isolated from Yantai.</title>
        <authorList>
            <person name="Sun Y."/>
        </authorList>
    </citation>
    <scope>NUCLEOTIDE SEQUENCE [LARGE SCALE GENOMIC DNA]</scope>
    <source>
        <strain evidence="1 2">SM1902</strain>
    </source>
</reference>
<dbReference type="SUPFAM" id="SSF48371">
    <property type="entry name" value="ARM repeat"/>
    <property type="match status" value="1"/>
</dbReference>
<organism evidence="1 2">
    <name type="scientific">Meridianimarinicoccus aquatilis</name>
    <dbReference type="NCBI Taxonomy" id="2552766"/>
    <lineage>
        <taxon>Bacteria</taxon>
        <taxon>Pseudomonadati</taxon>
        <taxon>Pseudomonadota</taxon>
        <taxon>Alphaproteobacteria</taxon>
        <taxon>Rhodobacterales</taxon>
        <taxon>Paracoccaceae</taxon>
        <taxon>Meridianimarinicoccus</taxon>
    </lineage>
</organism>
<protein>
    <recommendedName>
        <fullName evidence="3">HEAT repeat domain-containing protein</fullName>
    </recommendedName>
</protein>
<comment type="caution">
    <text evidence="1">The sequence shown here is derived from an EMBL/GenBank/DDBJ whole genome shotgun (WGS) entry which is preliminary data.</text>
</comment>
<dbReference type="RefSeq" id="WP_133341456.1">
    <property type="nucleotide sequence ID" value="NZ_SMZO01000005.1"/>
</dbReference>
<gene>
    <name evidence="1" type="ORF">E2L05_03200</name>
</gene>
<name>A0A4R6B3H4_9RHOB</name>
<dbReference type="AlphaFoldDB" id="A0A4R6B3H4"/>
<accession>A0A4R6B3H4</accession>
<dbReference type="Proteomes" id="UP000294562">
    <property type="component" value="Unassembled WGS sequence"/>
</dbReference>
<dbReference type="OrthoDB" id="10016923at2"/>
<dbReference type="EMBL" id="SMZO01000005">
    <property type="protein sequence ID" value="TDL90784.1"/>
    <property type="molecule type" value="Genomic_DNA"/>
</dbReference>
<evidence type="ECO:0000313" key="2">
    <source>
        <dbReference type="Proteomes" id="UP000294562"/>
    </source>
</evidence>
<dbReference type="InterPro" id="IPR016024">
    <property type="entry name" value="ARM-type_fold"/>
</dbReference>
<evidence type="ECO:0000313" key="1">
    <source>
        <dbReference type="EMBL" id="TDL90784.1"/>
    </source>
</evidence>